<dbReference type="AlphaFoldDB" id="A0A645CWZ4"/>
<accession>A0A645CWZ4</accession>
<gene>
    <name evidence="1" type="ORF">SDC9_128482</name>
</gene>
<protein>
    <submittedName>
        <fullName evidence="1">Uncharacterized protein</fullName>
    </submittedName>
</protein>
<name>A0A645CWZ4_9ZZZZ</name>
<organism evidence="1">
    <name type="scientific">bioreactor metagenome</name>
    <dbReference type="NCBI Taxonomy" id="1076179"/>
    <lineage>
        <taxon>unclassified sequences</taxon>
        <taxon>metagenomes</taxon>
        <taxon>ecological metagenomes</taxon>
    </lineage>
</organism>
<proteinExistence type="predicted"/>
<evidence type="ECO:0000313" key="1">
    <source>
        <dbReference type="EMBL" id="MPM81429.1"/>
    </source>
</evidence>
<sequence length="210" mass="24395">MRPVESFAFVLCRRSGKEQHPLAVACQRDSLLQQRILRIRFTKRIAFGEFIQDMFRVQRIQKRSNLCRLHARRAAALHARRPCKRADDGKRLPPFHRQQRVFVFQQHQRLCGESSRESVQLLRRMRPNQTGPSAAHPFCKRQHAPGAFVQCRFGQFFTHRRIRGDSVVDAAIAGHLQVESRRRARGAFIHRTPVAHHQTAVPPVLPQHIS</sequence>
<dbReference type="EMBL" id="VSSQ01030776">
    <property type="protein sequence ID" value="MPM81429.1"/>
    <property type="molecule type" value="Genomic_DNA"/>
</dbReference>
<reference evidence="1" key="1">
    <citation type="submission" date="2019-08" db="EMBL/GenBank/DDBJ databases">
        <authorList>
            <person name="Kucharzyk K."/>
            <person name="Murdoch R.W."/>
            <person name="Higgins S."/>
            <person name="Loffler F."/>
        </authorList>
    </citation>
    <scope>NUCLEOTIDE SEQUENCE</scope>
</reference>
<comment type="caution">
    <text evidence="1">The sequence shown here is derived from an EMBL/GenBank/DDBJ whole genome shotgun (WGS) entry which is preliminary data.</text>
</comment>